<organism evidence="7 8">
    <name type="scientific">Leptotrombidium deliense</name>
    <dbReference type="NCBI Taxonomy" id="299467"/>
    <lineage>
        <taxon>Eukaryota</taxon>
        <taxon>Metazoa</taxon>
        <taxon>Ecdysozoa</taxon>
        <taxon>Arthropoda</taxon>
        <taxon>Chelicerata</taxon>
        <taxon>Arachnida</taxon>
        <taxon>Acari</taxon>
        <taxon>Acariformes</taxon>
        <taxon>Trombidiformes</taxon>
        <taxon>Prostigmata</taxon>
        <taxon>Anystina</taxon>
        <taxon>Parasitengona</taxon>
        <taxon>Trombiculoidea</taxon>
        <taxon>Trombiculidae</taxon>
        <taxon>Leptotrombidium</taxon>
    </lineage>
</organism>
<feature type="transmembrane region" description="Helical" evidence="5">
    <location>
        <begin position="12"/>
        <end position="34"/>
    </location>
</feature>
<keyword evidence="4 5" id="KW-0472">Membrane</keyword>
<evidence type="ECO:0000256" key="4">
    <source>
        <dbReference type="ARBA" id="ARBA00023136"/>
    </source>
</evidence>
<keyword evidence="8" id="KW-1185">Reference proteome</keyword>
<dbReference type="Pfam" id="PF00520">
    <property type="entry name" value="Ion_trans"/>
    <property type="match status" value="1"/>
</dbReference>
<evidence type="ECO:0000256" key="3">
    <source>
        <dbReference type="ARBA" id="ARBA00022989"/>
    </source>
</evidence>
<dbReference type="STRING" id="299467.A0A443SG18"/>
<dbReference type="GO" id="GO:0005216">
    <property type="term" value="F:monoatomic ion channel activity"/>
    <property type="evidence" value="ECO:0007669"/>
    <property type="project" value="InterPro"/>
</dbReference>
<dbReference type="VEuPathDB" id="VectorBase:LDEU005582"/>
<evidence type="ECO:0000259" key="6">
    <source>
        <dbReference type="Pfam" id="PF00520"/>
    </source>
</evidence>
<dbReference type="Proteomes" id="UP000288716">
    <property type="component" value="Unassembled WGS sequence"/>
</dbReference>
<dbReference type="Gene3D" id="1.20.120.350">
    <property type="entry name" value="Voltage-gated potassium channels. Chain C"/>
    <property type="match status" value="1"/>
</dbReference>
<dbReference type="InterPro" id="IPR027359">
    <property type="entry name" value="Volt_channel_dom_sf"/>
</dbReference>
<dbReference type="GO" id="GO:0016020">
    <property type="term" value="C:membrane"/>
    <property type="evidence" value="ECO:0007669"/>
    <property type="project" value="UniProtKB-SubCell"/>
</dbReference>
<dbReference type="SUPFAM" id="SSF81324">
    <property type="entry name" value="Voltage-gated potassium channels"/>
    <property type="match status" value="1"/>
</dbReference>
<keyword evidence="2 5" id="KW-0812">Transmembrane</keyword>
<feature type="domain" description="Ion transport" evidence="6">
    <location>
        <begin position="170"/>
        <end position="417"/>
    </location>
</feature>
<protein>
    <submittedName>
        <fullName evidence="7">Two pore calcium channel protein 1-like protein</fullName>
    </submittedName>
</protein>
<evidence type="ECO:0000256" key="1">
    <source>
        <dbReference type="ARBA" id="ARBA00004141"/>
    </source>
</evidence>
<dbReference type="AlphaFoldDB" id="A0A443SG18"/>
<gene>
    <name evidence="7" type="ORF">B4U80_08899</name>
</gene>
<evidence type="ECO:0000256" key="2">
    <source>
        <dbReference type="ARBA" id="ARBA00022692"/>
    </source>
</evidence>
<keyword evidence="3 5" id="KW-1133">Transmembrane helix</keyword>
<accession>A0A443SG18</accession>
<dbReference type="PANTHER" id="PTHR46726">
    <property type="entry name" value="TWO PORE CHANNEL 3"/>
    <property type="match status" value="1"/>
</dbReference>
<reference evidence="7 8" key="1">
    <citation type="journal article" date="2018" name="Gigascience">
        <title>Genomes of trombidid mites reveal novel predicted allergens and laterally-transferred genes associated with secondary metabolism.</title>
        <authorList>
            <person name="Dong X."/>
            <person name="Chaisiri K."/>
            <person name="Xia D."/>
            <person name="Armstrong S.D."/>
            <person name="Fang Y."/>
            <person name="Donnelly M.J."/>
            <person name="Kadowaki T."/>
            <person name="McGarry J.W."/>
            <person name="Darby A.C."/>
            <person name="Makepeace B.L."/>
        </authorList>
    </citation>
    <scope>NUCLEOTIDE SEQUENCE [LARGE SCALE GENOMIC DNA]</scope>
    <source>
        <strain evidence="7">UoL-UT</strain>
    </source>
</reference>
<dbReference type="EMBL" id="NCKV01002742">
    <property type="protein sequence ID" value="RWS26460.1"/>
    <property type="molecule type" value="Genomic_DNA"/>
</dbReference>
<feature type="transmembrane region" description="Helical" evidence="5">
    <location>
        <begin position="197"/>
        <end position="222"/>
    </location>
</feature>
<dbReference type="InterPro" id="IPR005821">
    <property type="entry name" value="Ion_trans_dom"/>
</dbReference>
<comment type="subcellular location">
    <subcellularLocation>
        <location evidence="1">Membrane</location>
        <topology evidence="1">Multi-pass membrane protein</topology>
    </subcellularLocation>
</comment>
<sequence length="506" mass="59194">MPAYNENRWFAIFFVIFIVVNLYLFMNIILAVIYNNYRKHLKNEVKNLLTMKKNSLRKAYDSLTEHSNSPSEEGLNLPLFRQLMDQYFAVSNNIFKSRRDEVLLVDVFWSLLAIDGKIMKKEFLQLAELFNMHINVICADGNQRTLMHSLFPSVYESNFSQKFRLAVKSKYFRYTFDCLILMNAVFITFLVEDRLKYLEWCLLAAFTFEIIAKLYTFGFLLFVKKFWNLFDSFVIGFAIVLWFLIEMRTFPERNLQQYLDLILILRILRLCKLIKSIERFNVIVKTVQALLPSIMTYGGLLFVVFYIYAIVGMQLFSDLVSENTSGCQKSTIHCCPEDNAHSSLQYCTINFNSFGNAMLFLFDLMVVNQWHVLAKGPELLLSSKWTRLYFISFHLLCVIIVLNIFTAFVLEAFILEYTNSEGSSQSTTLQAKLMQMGINCASKAKTIDFVDADHDNVNNNDEENIRERRFSIPRLHNSQNFKIVISEKKSVEALLTRMFENELIIE</sequence>
<proteinExistence type="predicted"/>
<evidence type="ECO:0000313" key="7">
    <source>
        <dbReference type="EMBL" id="RWS26460.1"/>
    </source>
</evidence>
<dbReference type="Gene3D" id="1.10.287.70">
    <property type="match status" value="2"/>
</dbReference>
<feature type="transmembrane region" description="Helical" evidence="5">
    <location>
        <begin position="388"/>
        <end position="410"/>
    </location>
</feature>
<dbReference type="PANTHER" id="PTHR46726:SF1">
    <property type="entry name" value="TWO-PORE CALCIUM CHANNEL 3"/>
    <property type="match status" value="1"/>
</dbReference>
<evidence type="ECO:0000256" key="5">
    <source>
        <dbReference type="SAM" id="Phobius"/>
    </source>
</evidence>
<feature type="transmembrane region" description="Helical" evidence="5">
    <location>
        <begin position="349"/>
        <end position="367"/>
    </location>
</feature>
<feature type="transmembrane region" description="Helical" evidence="5">
    <location>
        <begin position="171"/>
        <end position="191"/>
    </location>
</feature>
<dbReference type="OrthoDB" id="10068803at2759"/>
<name>A0A443SG18_9ACAR</name>
<feature type="non-terminal residue" evidence="7">
    <location>
        <position position="506"/>
    </location>
</feature>
<feature type="transmembrane region" description="Helical" evidence="5">
    <location>
        <begin position="229"/>
        <end position="245"/>
    </location>
</feature>
<evidence type="ECO:0000313" key="8">
    <source>
        <dbReference type="Proteomes" id="UP000288716"/>
    </source>
</evidence>
<comment type="caution">
    <text evidence="7">The sequence shown here is derived from an EMBL/GenBank/DDBJ whole genome shotgun (WGS) entry which is preliminary data.</text>
</comment>
<feature type="transmembrane region" description="Helical" evidence="5">
    <location>
        <begin position="294"/>
        <end position="316"/>
    </location>
</feature>